<dbReference type="AlphaFoldDB" id="A0A1B6CV86"/>
<dbReference type="EMBL" id="GEDC01020007">
    <property type="protein sequence ID" value="JAS17291.1"/>
    <property type="molecule type" value="Transcribed_RNA"/>
</dbReference>
<name>A0A1B6CV86_9HEMI</name>
<protein>
    <submittedName>
        <fullName evidence="1">Uncharacterized protein</fullName>
    </submittedName>
</protein>
<evidence type="ECO:0000313" key="1">
    <source>
        <dbReference type="EMBL" id="JAS17291.1"/>
    </source>
</evidence>
<accession>A0A1B6CV86</accession>
<gene>
    <name evidence="1" type="ORF">g.44173</name>
</gene>
<feature type="non-terminal residue" evidence="1">
    <location>
        <position position="1"/>
    </location>
</feature>
<reference evidence="1" key="1">
    <citation type="submission" date="2015-12" db="EMBL/GenBank/DDBJ databases">
        <title>De novo transcriptome assembly of four potential Pierce s Disease insect vectors from Arizona vineyards.</title>
        <authorList>
            <person name="Tassone E.E."/>
        </authorList>
    </citation>
    <scope>NUCLEOTIDE SEQUENCE</scope>
</reference>
<sequence length="299" mass="35088">TVLYFFLPNCRYIMYVSDVLKNAQQIFIYGILNVVIHYHQVFSEEELSTQPPNVQETIKRNVGEGDLTELGPIYSLKSVMEILTSEEHRHNPGVRTLLDNYVINCQELKKVPPLTQFRKPFVVIEGFQRRRRYIMTRKLSRYLRGIEVYNPPPGYLDLREAFNYSVSARRAYFALGVYIAANNVKMAIPYKAAVMSGYWLDQATFALAKKYKPNLPPADSHEWFWPHDLLKPDIIFYLMPTADSANTTAKPDHLKPLIMDLYRRWREPPVIFIEKEVTYRGMVNEMIPYLSSMYHRPTY</sequence>
<organism evidence="1">
    <name type="scientific">Clastoptera arizonana</name>
    <name type="common">Arizona spittle bug</name>
    <dbReference type="NCBI Taxonomy" id="38151"/>
    <lineage>
        <taxon>Eukaryota</taxon>
        <taxon>Metazoa</taxon>
        <taxon>Ecdysozoa</taxon>
        <taxon>Arthropoda</taxon>
        <taxon>Hexapoda</taxon>
        <taxon>Insecta</taxon>
        <taxon>Pterygota</taxon>
        <taxon>Neoptera</taxon>
        <taxon>Paraneoptera</taxon>
        <taxon>Hemiptera</taxon>
        <taxon>Auchenorrhyncha</taxon>
        <taxon>Cercopoidea</taxon>
        <taxon>Clastopteridae</taxon>
        <taxon>Clastoptera</taxon>
    </lineage>
</organism>
<proteinExistence type="predicted"/>